<accession>A0A1G5KGK9</accession>
<evidence type="ECO:0000313" key="2">
    <source>
        <dbReference type="Proteomes" id="UP000199354"/>
    </source>
</evidence>
<dbReference type="EMBL" id="FMVF01000034">
    <property type="protein sequence ID" value="SCY99220.1"/>
    <property type="molecule type" value="Genomic_DNA"/>
</dbReference>
<dbReference type="AlphaFoldDB" id="A0A1G5KGK9"/>
<reference evidence="1 2" key="1">
    <citation type="submission" date="2016-10" db="EMBL/GenBank/DDBJ databases">
        <authorList>
            <person name="de Groot N.N."/>
        </authorList>
    </citation>
    <scope>NUCLEOTIDE SEQUENCE [LARGE SCALE GENOMIC DNA]</scope>
    <source>
        <strain evidence="1 2">CGMCC 1.7031</strain>
    </source>
</reference>
<organism evidence="1 2">
    <name type="scientific">Flavobacterium caeni</name>
    <dbReference type="NCBI Taxonomy" id="490189"/>
    <lineage>
        <taxon>Bacteria</taxon>
        <taxon>Pseudomonadati</taxon>
        <taxon>Bacteroidota</taxon>
        <taxon>Flavobacteriia</taxon>
        <taxon>Flavobacteriales</taxon>
        <taxon>Flavobacteriaceae</taxon>
        <taxon>Flavobacterium</taxon>
    </lineage>
</organism>
<dbReference type="Proteomes" id="UP000199354">
    <property type="component" value="Unassembled WGS sequence"/>
</dbReference>
<evidence type="ECO:0000313" key="1">
    <source>
        <dbReference type="EMBL" id="SCY99220.1"/>
    </source>
</evidence>
<sequence>MRLFLNFNTAHNRRFIDIAEISVAGSCGFTNIVYLRQRELSSL</sequence>
<gene>
    <name evidence="1" type="ORF">SAMN02927903_03272</name>
</gene>
<name>A0A1G5KGK9_9FLAO</name>
<keyword evidence="2" id="KW-1185">Reference proteome</keyword>
<protein>
    <submittedName>
        <fullName evidence="1">Uncharacterized protein</fullName>
    </submittedName>
</protein>
<proteinExistence type="predicted"/>